<proteinExistence type="inferred from homology"/>
<evidence type="ECO:0000313" key="7">
    <source>
        <dbReference type="EMBL" id="MBZ2166429.1"/>
    </source>
</evidence>
<dbReference type="InterPro" id="IPR005243">
    <property type="entry name" value="THIRX-like_proc"/>
</dbReference>
<keyword evidence="5" id="KW-1015">Disulfide bond</keyword>
<feature type="domain" description="Thioredoxin-like fold" evidence="6">
    <location>
        <begin position="1"/>
        <end position="76"/>
    </location>
</feature>
<dbReference type="PANTHER" id="PTHR36450">
    <property type="entry name" value="THIOREDOXIN"/>
    <property type="match status" value="1"/>
</dbReference>
<evidence type="ECO:0000256" key="2">
    <source>
        <dbReference type="ARBA" id="ARBA00022982"/>
    </source>
</evidence>
<name>A0A8T5V0B9_9EURY</name>
<dbReference type="Pfam" id="PF13192">
    <property type="entry name" value="Thioredoxin_3"/>
    <property type="match status" value="1"/>
</dbReference>
<dbReference type="EMBL" id="JAIOUQ010000013">
    <property type="protein sequence ID" value="MBZ2166429.1"/>
    <property type="molecule type" value="Genomic_DNA"/>
</dbReference>
<dbReference type="PIRSF" id="PIRSF037031">
    <property type="entry name" value="Redox_disulphide_2"/>
    <property type="match status" value="1"/>
</dbReference>
<evidence type="ECO:0000259" key="6">
    <source>
        <dbReference type="Pfam" id="PF13192"/>
    </source>
</evidence>
<comment type="function">
    <text evidence="3">Does not function as a glutathione-disulfide oxidoreductase in the presence of glutathione and glutathione reductase. Has low thioredoxin activity in vitro.</text>
</comment>
<comment type="similarity">
    <text evidence="1 3">Belongs to the glutaredoxin family.</text>
</comment>
<evidence type="ECO:0000313" key="8">
    <source>
        <dbReference type="Proteomes" id="UP000825933"/>
    </source>
</evidence>
<feature type="active site" description="Nucleophile" evidence="4">
    <location>
        <position position="10"/>
    </location>
</feature>
<dbReference type="Gene3D" id="3.40.30.10">
    <property type="entry name" value="Glutaredoxin"/>
    <property type="match status" value="1"/>
</dbReference>
<keyword evidence="2 3" id="KW-0249">Electron transport</keyword>
<dbReference type="RefSeq" id="WP_223791981.1">
    <property type="nucleotide sequence ID" value="NZ_JAIOUQ010000013.1"/>
</dbReference>
<dbReference type="Proteomes" id="UP000825933">
    <property type="component" value="Unassembled WGS sequence"/>
</dbReference>
<feature type="disulfide bond" description="Redox-active" evidence="5">
    <location>
        <begin position="10"/>
        <end position="13"/>
    </location>
</feature>
<evidence type="ECO:0000256" key="5">
    <source>
        <dbReference type="PIRSR" id="PIRSR037031-51"/>
    </source>
</evidence>
<sequence>MKIIIYGTGCSKCKAVEKAVKEVVDKLGADAEIVKIEELDKILEAGILSTPALAIDNEIKVTGRIPTSSEIEKWIKAKM</sequence>
<feature type="active site" description="Nucleophile" evidence="4">
    <location>
        <position position="13"/>
    </location>
</feature>
<dbReference type="PANTHER" id="PTHR36450:SF1">
    <property type="entry name" value="THIOREDOXIN"/>
    <property type="match status" value="1"/>
</dbReference>
<dbReference type="SUPFAM" id="SSF52833">
    <property type="entry name" value="Thioredoxin-like"/>
    <property type="match status" value="1"/>
</dbReference>
<reference evidence="8" key="1">
    <citation type="journal article" date="2022" name="Microbiol. Resour. Announc.">
        <title>Draft Genome Sequence of a Methanogenic Archaeon from West Spitsbergen Permafrost.</title>
        <authorList>
            <person name="Trubitsyn V."/>
            <person name="Rivkina E."/>
            <person name="Shcherbakova V."/>
        </authorList>
    </citation>
    <scope>NUCLEOTIDE SEQUENCE [LARGE SCALE GENOMIC DNA]</scope>
    <source>
        <strain evidence="8">VT</strain>
    </source>
</reference>
<keyword evidence="8" id="KW-1185">Reference proteome</keyword>
<dbReference type="NCBIfam" id="TIGR00412">
    <property type="entry name" value="redox_disulf_2"/>
    <property type="match status" value="1"/>
</dbReference>
<dbReference type="AlphaFoldDB" id="A0A8T5V0B9"/>
<keyword evidence="3 5" id="KW-0676">Redox-active center</keyword>
<dbReference type="InterPro" id="IPR036249">
    <property type="entry name" value="Thioredoxin-like_sf"/>
</dbReference>
<evidence type="ECO:0000256" key="1">
    <source>
        <dbReference type="ARBA" id="ARBA00007787"/>
    </source>
</evidence>
<evidence type="ECO:0000256" key="3">
    <source>
        <dbReference type="PIRNR" id="PIRNR037031"/>
    </source>
</evidence>
<protein>
    <recommendedName>
        <fullName evidence="3">Thioredoxin</fullName>
    </recommendedName>
</protein>
<keyword evidence="3" id="KW-0813">Transport</keyword>
<comment type="caution">
    <text evidence="7">The sequence shown here is derived from an EMBL/GenBank/DDBJ whole genome shotgun (WGS) entry which is preliminary data.</text>
</comment>
<dbReference type="InterPro" id="IPR012336">
    <property type="entry name" value="Thioredoxin-like_fold"/>
</dbReference>
<gene>
    <name evidence="7" type="ORF">K8N75_10310</name>
</gene>
<evidence type="ECO:0000256" key="4">
    <source>
        <dbReference type="PIRSR" id="PIRSR037031-50"/>
    </source>
</evidence>
<accession>A0A8T5V0B9</accession>
<organism evidence="7 8">
    <name type="scientific">Methanobacterium spitsbergense</name>
    <dbReference type="NCBI Taxonomy" id="2874285"/>
    <lineage>
        <taxon>Archaea</taxon>
        <taxon>Methanobacteriati</taxon>
        <taxon>Methanobacteriota</taxon>
        <taxon>Methanomada group</taxon>
        <taxon>Methanobacteria</taxon>
        <taxon>Methanobacteriales</taxon>
        <taxon>Methanobacteriaceae</taxon>
        <taxon>Methanobacterium</taxon>
    </lineage>
</organism>